<reference evidence="2" key="2">
    <citation type="journal article" date="2023" name="Microbiome">
        <title>Synthase-selected sorting approach identifies a beta-lactone synthase in a nudibranch symbiotic bacterium.</title>
        <authorList>
            <person name="Dzunkova M."/>
            <person name="La Clair J.J."/>
            <person name="Tyml T."/>
            <person name="Doud D."/>
            <person name="Schulz F."/>
            <person name="Piquer-Esteban S."/>
            <person name="Porcel Sanchis D."/>
            <person name="Osborn A."/>
            <person name="Robinson D."/>
            <person name="Louie K.B."/>
            <person name="Bowen B.P."/>
            <person name="Bowers R.M."/>
            <person name="Lee J."/>
            <person name="Arnau V."/>
            <person name="Diaz-Villanueva W."/>
            <person name="Stepanauskas R."/>
            <person name="Gosliner T."/>
            <person name="Date S.V."/>
            <person name="Northen T.R."/>
            <person name="Cheng J.F."/>
            <person name="Burkart M.D."/>
            <person name="Woyke T."/>
        </authorList>
    </citation>
    <scope>NUCLEOTIDE SEQUENCE</scope>
    <source>
        <strain evidence="2">Df01</strain>
    </source>
</reference>
<feature type="transmembrane region" description="Helical" evidence="1">
    <location>
        <begin position="5"/>
        <end position="22"/>
    </location>
</feature>
<proteinExistence type="predicted"/>
<keyword evidence="1" id="KW-1133">Transmembrane helix</keyword>
<protein>
    <submittedName>
        <fullName evidence="2">Septum formation initiator family protein</fullName>
    </submittedName>
</protein>
<evidence type="ECO:0000313" key="3">
    <source>
        <dbReference type="Proteomes" id="UP001168167"/>
    </source>
</evidence>
<reference evidence="2" key="1">
    <citation type="submission" date="2022-08" db="EMBL/GenBank/DDBJ databases">
        <authorList>
            <person name="Dzunkova M."/>
            <person name="La Clair J."/>
            <person name="Tyml T."/>
            <person name="Doud D."/>
            <person name="Schulz F."/>
            <person name="Piquer S."/>
            <person name="Porcel Sanchis D."/>
            <person name="Osborn A."/>
            <person name="Robinson D."/>
            <person name="Louie K.B."/>
            <person name="Bowen B.P."/>
            <person name="Bowers R."/>
            <person name="Lee J."/>
            <person name="Arnau Llombart V."/>
            <person name="Diaz Villanueva W."/>
            <person name="Gosliner T."/>
            <person name="Northen T."/>
            <person name="Cheng J.-F."/>
            <person name="Burkart M.D."/>
            <person name="Woyke T."/>
        </authorList>
    </citation>
    <scope>NUCLEOTIDE SEQUENCE</scope>
    <source>
        <strain evidence="2">Df01</strain>
    </source>
</reference>
<dbReference type="EMBL" id="JANQAO010000004">
    <property type="protein sequence ID" value="MDM5148125.1"/>
    <property type="molecule type" value="Genomic_DNA"/>
</dbReference>
<name>A0ABT7QP63_9GAMM</name>
<keyword evidence="1" id="KW-0812">Transmembrane</keyword>
<evidence type="ECO:0000313" key="2">
    <source>
        <dbReference type="EMBL" id="MDM5148125.1"/>
    </source>
</evidence>
<sequence length="96" mass="11215">MNQRLCYAAAIGFVLLGSWLWYSAYYDPNDGWSRVKTMQAEVRTYENKSTRMKISNRELGVLVNETKKNPQRMEEIARNRLLMVKPGEIFIVPAKE</sequence>
<dbReference type="InterPro" id="IPR007060">
    <property type="entry name" value="FtsL/DivIC"/>
</dbReference>
<evidence type="ECO:0000256" key="1">
    <source>
        <dbReference type="SAM" id="Phobius"/>
    </source>
</evidence>
<accession>A0ABT7QP63</accession>
<dbReference type="Pfam" id="PF04977">
    <property type="entry name" value="DivIC"/>
    <property type="match status" value="1"/>
</dbReference>
<organism evidence="2 3">
    <name type="scientific">Candidatus Doriopsillibacter californiensis</name>
    <dbReference type="NCBI Taxonomy" id="2970740"/>
    <lineage>
        <taxon>Bacteria</taxon>
        <taxon>Pseudomonadati</taxon>
        <taxon>Pseudomonadota</taxon>
        <taxon>Gammaproteobacteria</taxon>
        <taxon>Candidatus Tethybacterales</taxon>
        <taxon>Candidatus Persebacteraceae</taxon>
        <taxon>Candidatus Doriopsillibacter</taxon>
    </lineage>
</organism>
<keyword evidence="3" id="KW-1185">Reference proteome</keyword>
<keyword evidence="1" id="KW-0472">Membrane</keyword>
<dbReference type="Proteomes" id="UP001168167">
    <property type="component" value="Unassembled WGS sequence"/>
</dbReference>
<comment type="caution">
    <text evidence="2">The sequence shown here is derived from an EMBL/GenBank/DDBJ whole genome shotgun (WGS) entry which is preliminary data.</text>
</comment>
<gene>
    <name evidence="2" type="ORF">NQX30_07085</name>
</gene>